<dbReference type="GO" id="GO:0046872">
    <property type="term" value="F:metal ion binding"/>
    <property type="evidence" value="ECO:0007669"/>
    <property type="project" value="InterPro"/>
</dbReference>
<gene>
    <name evidence="2" type="ORF">G3I67_00040</name>
</gene>
<dbReference type="GO" id="GO:0016903">
    <property type="term" value="F:oxidoreductase activity, acting on the aldehyde or oxo group of donors"/>
    <property type="evidence" value="ECO:0007669"/>
    <property type="project" value="TreeGrafter"/>
</dbReference>
<dbReference type="EMBL" id="JAAGRN010000001">
    <property type="protein sequence ID" value="NDY81609.1"/>
    <property type="molecule type" value="Genomic_DNA"/>
</dbReference>
<evidence type="ECO:0000259" key="1">
    <source>
        <dbReference type="PROSITE" id="PS51085"/>
    </source>
</evidence>
<dbReference type="Gene3D" id="1.10.150.120">
    <property type="entry name" value="[2Fe-2S]-binding domain"/>
    <property type="match status" value="1"/>
</dbReference>
<evidence type="ECO:0000313" key="2">
    <source>
        <dbReference type="EMBL" id="NDY81609.1"/>
    </source>
</evidence>
<accession>A0A6B2QWV0</accession>
<dbReference type="AlphaFoldDB" id="A0A6B2QWV0"/>
<feature type="domain" description="2Fe-2S ferredoxin-type" evidence="1">
    <location>
        <begin position="5"/>
        <end position="87"/>
    </location>
</feature>
<sequence length="173" mass="19085">MIEKIKIQLRINDKDVSEIAFPELTLADFLHEKIGLRGTKVSCGIGVCKACTVAARRPGQSSFERIQACVMPVVALNGCDILTVEGLASSQSLSLQQQSFLKHFSFQCGYCAPGFLMGVTLLIDQLKRKPIKRENLDKLIEENIGEHICRCTGYAKYYQAIHAIIAETPGLVV</sequence>
<dbReference type="SUPFAM" id="SSF47741">
    <property type="entry name" value="CO dehydrogenase ISP C-domain like"/>
    <property type="match status" value="1"/>
</dbReference>
<dbReference type="InterPro" id="IPR052914">
    <property type="entry name" value="Aldehyde_Oxdr_Iron-Sulfur"/>
</dbReference>
<dbReference type="InterPro" id="IPR002888">
    <property type="entry name" value="2Fe-2S-bd"/>
</dbReference>
<dbReference type="Gene3D" id="3.10.20.30">
    <property type="match status" value="1"/>
</dbReference>
<comment type="caution">
    <text evidence="2">The sequence shown here is derived from an EMBL/GenBank/DDBJ whole genome shotgun (WGS) entry which is preliminary data.</text>
</comment>
<dbReference type="RefSeq" id="WP_163650877.1">
    <property type="nucleotide sequence ID" value="NZ_JAAGRN010000001.1"/>
</dbReference>
<dbReference type="InterPro" id="IPR001041">
    <property type="entry name" value="2Fe-2S_ferredoxin-type"/>
</dbReference>
<dbReference type="GO" id="GO:0051537">
    <property type="term" value="F:2 iron, 2 sulfur cluster binding"/>
    <property type="evidence" value="ECO:0007669"/>
    <property type="project" value="TreeGrafter"/>
</dbReference>
<reference evidence="2" key="1">
    <citation type="submission" date="2020-02" db="EMBL/GenBank/DDBJ databases">
        <authorList>
            <person name="Chen W.-M."/>
        </authorList>
    </citation>
    <scope>NUCLEOTIDE SEQUENCE</scope>
    <source>
        <strain evidence="2">NBD-18</strain>
    </source>
</reference>
<name>A0A6B2QWV0_9BURK</name>
<dbReference type="InterPro" id="IPR036884">
    <property type="entry name" value="2Fe-2S-bd_dom_sf"/>
</dbReference>
<dbReference type="PROSITE" id="PS51085">
    <property type="entry name" value="2FE2S_FER_2"/>
    <property type="match status" value="1"/>
</dbReference>
<protein>
    <submittedName>
        <fullName evidence="2">(2Fe-2S)-binding protein</fullName>
    </submittedName>
</protein>
<dbReference type="SUPFAM" id="SSF54292">
    <property type="entry name" value="2Fe-2S ferredoxin-like"/>
    <property type="match status" value="1"/>
</dbReference>
<organism evidence="2">
    <name type="scientific">Sheuella amnicola</name>
    <dbReference type="NCBI Taxonomy" id="2707330"/>
    <lineage>
        <taxon>Bacteria</taxon>
        <taxon>Pseudomonadati</taxon>
        <taxon>Pseudomonadota</taxon>
        <taxon>Betaproteobacteria</taxon>
        <taxon>Burkholderiales</taxon>
        <taxon>Alcaligenaceae</taxon>
        <taxon>Sheuella</taxon>
    </lineage>
</organism>
<dbReference type="InterPro" id="IPR012675">
    <property type="entry name" value="Beta-grasp_dom_sf"/>
</dbReference>
<dbReference type="PANTHER" id="PTHR45331:SF2">
    <property type="entry name" value="OXIDOREDUCTASE WITH IRON-SULFUR SUBUNIT"/>
    <property type="match status" value="1"/>
</dbReference>
<dbReference type="PANTHER" id="PTHR45331">
    <property type="entry name" value="OXIDOREDUCTASE, IRON-SULPHUR BINDING SUBUNIT-RELATED-RELATED"/>
    <property type="match status" value="1"/>
</dbReference>
<dbReference type="InterPro" id="IPR036010">
    <property type="entry name" value="2Fe-2S_ferredoxin-like_sf"/>
</dbReference>
<dbReference type="Pfam" id="PF01799">
    <property type="entry name" value="Fer2_2"/>
    <property type="match status" value="1"/>
</dbReference>
<dbReference type="Pfam" id="PF00111">
    <property type="entry name" value="Fer2"/>
    <property type="match status" value="1"/>
</dbReference>
<proteinExistence type="predicted"/>